<reference evidence="1 2" key="1">
    <citation type="submission" date="2021-06" db="EMBL/GenBank/DDBJ databases">
        <authorList>
            <person name="Palmer J.M."/>
        </authorList>
    </citation>
    <scope>NUCLEOTIDE SEQUENCE [LARGE SCALE GENOMIC DNA]</scope>
    <source>
        <strain evidence="1 2">GA_2019</strain>
        <tissue evidence="1">Muscle</tissue>
    </source>
</reference>
<comment type="caution">
    <text evidence="1">The sequence shown here is derived from an EMBL/GenBank/DDBJ whole genome shotgun (WGS) entry which is preliminary data.</text>
</comment>
<dbReference type="EMBL" id="JAHRIO010089965">
    <property type="protein sequence ID" value="MEQ2187008.1"/>
    <property type="molecule type" value="Genomic_DNA"/>
</dbReference>
<proteinExistence type="predicted"/>
<sequence>MLSYARSGIQKGRLLTFHPGKIGCYSDLGAKNKKSNNESTGTCRVNERRSCPPDSSLVILSTPPSLAPWPLPLPSWSSTTTVSYTTLATMPPRKRTRAGLGFLCCFGSSEPLEINLKDTVPLQLLEFSSPMPPAEELHARFSELVVSKDANICLIKKHLDVWHQICCFYFNHSNYFMQCMYRFIVISPLVR</sequence>
<evidence type="ECO:0000313" key="1">
    <source>
        <dbReference type="EMBL" id="MEQ2187008.1"/>
    </source>
</evidence>
<dbReference type="Proteomes" id="UP001476798">
    <property type="component" value="Unassembled WGS sequence"/>
</dbReference>
<organism evidence="1 2">
    <name type="scientific">Goodea atripinnis</name>
    <dbReference type="NCBI Taxonomy" id="208336"/>
    <lineage>
        <taxon>Eukaryota</taxon>
        <taxon>Metazoa</taxon>
        <taxon>Chordata</taxon>
        <taxon>Craniata</taxon>
        <taxon>Vertebrata</taxon>
        <taxon>Euteleostomi</taxon>
        <taxon>Actinopterygii</taxon>
        <taxon>Neopterygii</taxon>
        <taxon>Teleostei</taxon>
        <taxon>Neoteleostei</taxon>
        <taxon>Acanthomorphata</taxon>
        <taxon>Ovalentaria</taxon>
        <taxon>Atherinomorphae</taxon>
        <taxon>Cyprinodontiformes</taxon>
        <taxon>Goodeidae</taxon>
        <taxon>Goodea</taxon>
    </lineage>
</organism>
<name>A0ABV0PU06_9TELE</name>
<keyword evidence="2" id="KW-1185">Reference proteome</keyword>
<gene>
    <name evidence="1" type="ORF">GOODEAATRI_000119</name>
</gene>
<evidence type="ECO:0000313" key="2">
    <source>
        <dbReference type="Proteomes" id="UP001476798"/>
    </source>
</evidence>
<accession>A0ABV0PU06</accession>
<protein>
    <submittedName>
        <fullName evidence="1">Uncharacterized protein</fullName>
    </submittedName>
</protein>